<reference evidence="2 3" key="1">
    <citation type="submission" date="2021-07" db="EMBL/GenBank/DDBJ databases">
        <authorList>
            <person name="Palmer J.M."/>
        </authorList>
    </citation>
    <scope>NUCLEOTIDE SEQUENCE [LARGE SCALE GENOMIC DNA]</scope>
    <source>
        <strain evidence="2 3">AT_MEX2019</strain>
        <tissue evidence="2">Muscle</tissue>
    </source>
</reference>
<accession>A0ABU7CI60</accession>
<name>A0ABU7CI60_9TELE</name>
<organism evidence="2 3">
    <name type="scientific">Ataeniobius toweri</name>
    <dbReference type="NCBI Taxonomy" id="208326"/>
    <lineage>
        <taxon>Eukaryota</taxon>
        <taxon>Metazoa</taxon>
        <taxon>Chordata</taxon>
        <taxon>Craniata</taxon>
        <taxon>Vertebrata</taxon>
        <taxon>Euteleostomi</taxon>
        <taxon>Actinopterygii</taxon>
        <taxon>Neopterygii</taxon>
        <taxon>Teleostei</taxon>
        <taxon>Neoteleostei</taxon>
        <taxon>Acanthomorphata</taxon>
        <taxon>Ovalentaria</taxon>
        <taxon>Atherinomorphae</taxon>
        <taxon>Cyprinodontiformes</taxon>
        <taxon>Goodeidae</taxon>
        <taxon>Ataeniobius</taxon>
    </lineage>
</organism>
<protein>
    <submittedName>
        <fullName evidence="2">Uncharacterized protein</fullName>
    </submittedName>
</protein>
<comment type="caution">
    <text evidence="2">The sequence shown here is derived from an EMBL/GenBank/DDBJ whole genome shotgun (WGS) entry which is preliminary data.</text>
</comment>
<proteinExistence type="predicted"/>
<keyword evidence="3" id="KW-1185">Reference proteome</keyword>
<evidence type="ECO:0000313" key="3">
    <source>
        <dbReference type="Proteomes" id="UP001345963"/>
    </source>
</evidence>
<dbReference type="Proteomes" id="UP001345963">
    <property type="component" value="Unassembled WGS sequence"/>
</dbReference>
<evidence type="ECO:0000313" key="2">
    <source>
        <dbReference type="EMBL" id="MED6261234.1"/>
    </source>
</evidence>
<dbReference type="EMBL" id="JAHUTI010089781">
    <property type="protein sequence ID" value="MED6261234.1"/>
    <property type="molecule type" value="Genomic_DNA"/>
</dbReference>
<feature type="region of interest" description="Disordered" evidence="1">
    <location>
        <begin position="26"/>
        <end position="49"/>
    </location>
</feature>
<sequence>MKSHETIKILLQLLRRHVSGCRQEAAEVQKGRVAESQTSGASSRGFGRGSGMGSEAALRSLDLLLDLFLVAALSFNNQSLVDTQGVQISDTTGFGVKEHSQIVAQHNSLHSRVIPMAANMQKMVIGTCCLSPLSVLNVAFAVS</sequence>
<gene>
    <name evidence="2" type="ORF">ATANTOWER_002628</name>
</gene>
<evidence type="ECO:0000256" key="1">
    <source>
        <dbReference type="SAM" id="MobiDB-lite"/>
    </source>
</evidence>